<keyword evidence="3 6" id="KW-0808">Transferase</keyword>
<keyword evidence="1" id="KW-0408">Iron</keyword>
<dbReference type="PANTHER" id="PTHR11061:SF49">
    <property type="entry name" value="23S RRNA (URACIL(1939)-C(5))-METHYLTRANSFERASE RLMD"/>
    <property type="match status" value="1"/>
</dbReference>
<dbReference type="AlphaFoldDB" id="A0A845QCX4"/>
<dbReference type="Pfam" id="PF05958">
    <property type="entry name" value="tRNA_U5-meth_tr"/>
    <property type="match status" value="1"/>
</dbReference>
<accession>A0A845QCX4</accession>
<dbReference type="InterPro" id="IPR012340">
    <property type="entry name" value="NA-bd_OB-fold"/>
</dbReference>
<evidence type="ECO:0000313" key="8">
    <source>
        <dbReference type="EMBL" id="NBG96158.1"/>
    </source>
</evidence>
<comment type="caution">
    <text evidence="8">The sequence shown here is derived from an EMBL/GenBank/DDBJ whole genome shotgun (WGS) entry which is preliminary data.</text>
</comment>
<evidence type="ECO:0000256" key="1">
    <source>
        <dbReference type="ARBA" id="ARBA00022485"/>
    </source>
</evidence>
<gene>
    <name evidence="8" type="ORF">GTQ45_10480</name>
</gene>
<dbReference type="GO" id="GO:0070041">
    <property type="term" value="F:rRNA (uridine-C5-)-methyltransferase activity"/>
    <property type="evidence" value="ECO:0007669"/>
    <property type="project" value="TreeGrafter"/>
</dbReference>
<dbReference type="PROSITE" id="PS01230">
    <property type="entry name" value="TRMA_1"/>
    <property type="match status" value="1"/>
</dbReference>
<keyword evidence="2 6" id="KW-0489">Methyltransferase</keyword>
<evidence type="ECO:0000256" key="6">
    <source>
        <dbReference type="PROSITE-ProRule" id="PRU01024"/>
    </source>
</evidence>
<dbReference type="InterPro" id="IPR030390">
    <property type="entry name" value="MeTrfase_TrmA_AS"/>
</dbReference>
<feature type="binding site" evidence="6">
    <location>
        <position position="230"/>
    </location>
    <ligand>
        <name>S-adenosyl-L-methionine</name>
        <dbReference type="ChEBI" id="CHEBI:59789"/>
    </ligand>
</feature>
<comment type="similarity">
    <text evidence="6">Belongs to the class I-like SAM-binding methyltransferase superfamily. RNA M5U methyltransferase family.</text>
</comment>
<dbReference type="InterPro" id="IPR029063">
    <property type="entry name" value="SAM-dependent_MTases_sf"/>
</dbReference>
<keyword evidence="9" id="KW-1185">Reference proteome</keyword>
<dbReference type="GO" id="GO:0051536">
    <property type="term" value="F:iron-sulfur cluster binding"/>
    <property type="evidence" value="ECO:0007669"/>
    <property type="project" value="UniProtKB-KW"/>
</dbReference>
<dbReference type="EMBL" id="WXYQ01000007">
    <property type="protein sequence ID" value="NBG96158.1"/>
    <property type="molecule type" value="Genomic_DNA"/>
</dbReference>
<organism evidence="8 9">
    <name type="scientific">Pyruvatibacter mobilis</name>
    <dbReference type="NCBI Taxonomy" id="1712261"/>
    <lineage>
        <taxon>Bacteria</taxon>
        <taxon>Pseudomonadati</taxon>
        <taxon>Pseudomonadota</taxon>
        <taxon>Alphaproteobacteria</taxon>
        <taxon>Hyphomicrobiales</taxon>
        <taxon>Parvibaculaceae</taxon>
        <taxon>Pyruvatibacter</taxon>
    </lineage>
</organism>
<dbReference type="SUPFAM" id="SSF53335">
    <property type="entry name" value="S-adenosyl-L-methionine-dependent methyltransferases"/>
    <property type="match status" value="1"/>
</dbReference>
<evidence type="ECO:0000313" key="9">
    <source>
        <dbReference type="Proteomes" id="UP000470384"/>
    </source>
</evidence>
<keyword evidence="5" id="KW-0411">Iron-sulfur</keyword>
<dbReference type="Proteomes" id="UP000470384">
    <property type="component" value="Unassembled WGS sequence"/>
</dbReference>
<dbReference type="PROSITE" id="PS51687">
    <property type="entry name" value="SAM_MT_RNA_M5U"/>
    <property type="match status" value="1"/>
</dbReference>
<protein>
    <submittedName>
        <fullName evidence="8">Class I SAM-dependent RNA methyltransferase</fullName>
    </submittedName>
</protein>
<evidence type="ECO:0000256" key="4">
    <source>
        <dbReference type="ARBA" id="ARBA00022691"/>
    </source>
</evidence>
<keyword evidence="1" id="KW-0479">Metal-binding</keyword>
<dbReference type="GO" id="GO:0070475">
    <property type="term" value="P:rRNA base methylation"/>
    <property type="evidence" value="ECO:0007669"/>
    <property type="project" value="TreeGrafter"/>
</dbReference>
<sequence length="397" mass="42535">MAELDGETIYVDGGAPGDVVSLNMQGARPRIVAVHEPSPHRVEPPCPQAGQCGGCTLQHVSDGFVAEWKREQVISALAHRGIEAEVMPTLTVPPRSRRRATFAARRSNAGVVIGFHEKASSHIVDVSPCLLVKPALIEGLPALAQLLEPGLTRRGEARVSVTTSTNGLDVAVEMPGKTLDRALLSHLSEAGRAAGLARLTWNNEPVAEWRPPVIEFDGLACVPPAGGFLQAVAQAEDALRARVIQAVTSRKRVRRVVDLFSGCGAFTLPLARLAKVDAFDSDAAAIAALDKATRHLQGLKPIRADKRDLFRRPVFAMDLKDYDVAVIDPPRAGGLAQCEQLAKSKVPVVAGVSCNPATFARDARVLIDGGYRLGAVTPVDQFRWSPHVELVAVFERP</sequence>
<feature type="binding site" evidence="6">
    <location>
        <position position="328"/>
    </location>
    <ligand>
        <name>S-adenosyl-L-methionine</name>
        <dbReference type="ChEBI" id="CHEBI:59789"/>
    </ligand>
</feature>
<evidence type="ECO:0000256" key="3">
    <source>
        <dbReference type="ARBA" id="ARBA00022679"/>
    </source>
</evidence>
<proteinExistence type="inferred from homology"/>
<keyword evidence="1" id="KW-0004">4Fe-4S</keyword>
<name>A0A845QCX4_9HYPH</name>
<dbReference type="OrthoDB" id="9804590at2"/>
<evidence type="ECO:0000256" key="2">
    <source>
        <dbReference type="ARBA" id="ARBA00022603"/>
    </source>
</evidence>
<keyword evidence="4 6" id="KW-0949">S-adenosyl-L-methionine</keyword>
<feature type="binding site" evidence="6">
    <location>
        <position position="260"/>
    </location>
    <ligand>
        <name>S-adenosyl-L-methionine</name>
        <dbReference type="ChEBI" id="CHEBI:59789"/>
    </ligand>
</feature>
<dbReference type="InterPro" id="IPR010280">
    <property type="entry name" value="U5_MeTrfase_fam"/>
</dbReference>
<dbReference type="Gene3D" id="2.40.50.1070">
    <property type="match status" value="1"/>
</dbReference>
<feature type="active site" evidence="7">
    <location>
        <position position="354"/>
    </location>
</feature>
<reference evidence="8 9" key="1">
    <citation type="journal article" date="2016" name="Int. J. Syst. Evol. Microbiol.">
        <title>Pyruvatibacter mobilis gen. nov., sp. nov., a marine bacterium from the culture broth of Picochlorum sp. 122.</title>
        <authorList>
            <person name="Wang G."/>
            <person name="Tang M."/>
            <person name="Wu H."/>
            <person name="Dai S."/>
            <person name="Li T."/>
            <person name="Chen C."/>
            <person name="He H."/>
            <person name="Fan J."/>
            <person name="Xiang W."/>
            <person name="Li X."/>
        </authorList>
    </citation>
    <scope>NUCLEOTIDE SEQUENCE [LARGE SCALE GENOMIC DNA]</scope>
    <source>
        <strain evidence="8 9">GYP-11</strain>
    </source>
</reference>
<feature type="binding site" evidence="6">
    <location>
        <position position="280"/>
    </location>
    <ligand>
        <name>S-adenosyl-L-methionine</name>
        <dbReference type="ChEBI" id="CHEBI:59789"/>
    </ligand>
</feature>
<dbReference type="Gene3D" id="2.40.50.140">
    <property type="entry name" value="Nucleic acid-binding proteins"/>
    <property type="match status" value="1"/>
</dbReference>
<evidence type="ECO:0000256" key="7">
    <source>
        <dbReference type="PROSITE-ProRule" id="PRU10015"/>
    </source>
</evidence>
<feature type="active site" description="Nucleophile" evidence="6">
    <location>
        <position position="354"/>
    </location>
</feature>
<evidence type="ECO:0000256" key="5">
    <source>
        <dbReference type="ARBA" id="ARBA00023014"/>
    </source>
</evidence>
<dbReference type="PANTHER" id="PTHR11061">
    <property type="entry name" value="RNA M5U METHYLTRANSFERASE"/>
    <property type="match status" value="1"/>
</dbReference>
<dbReference type="Gene3D" id="3.40.50.150">
    <property type="entry name" value="Vaccinia Virus protein VP39"/>
    <property type="match status" value="1"/>
</dbReference>